<dbReference type="Proteomes" id="UP000518288">
    <property type="component" value="Unassembled WGS sequence"/>
</dbReference>
<dbReference type="InterPro" id="IPR000396">
    <property type="entry name" value="Pdiesterase2"/>
</dbReference>
<dbReference type="GO" id="GO:0004115">
    <property type="term" value="F:3',5'-cyclic-AMP phosphodiesterase activity"/>
    <property type="evidence" value="ECO:0007669"/>
    <property type="project" value="InterPro"/>
</dbReference>
<keyword evidence="3" id="KW-1185">Reference proteome</keyword>
<evidence type="ECO:0000259" key="1">
    <source>
        <dbReference type="SMART" id="SM00849"/>
    </source>
</evidence>
<dbReference type="GO" id="GO:1902660">
    <property type="term" value="P:negative regulation of glucose mediated signaling pathway"/>
    <property type="evidence" value="ECO:0007669"/>
    <property type="project" value="TreeGrafter"/>
</dbReference>
<dbReference type="AlphaFoldDB" id="A0A7Y9U4N7"/>
<name>A0A7Y9U4N7_9BURK</name>
<gene>
    <name evidence="2" type="ORF">BDD16_001129</name>
</gene>
<dbReference type="InterPro" id="IPR001279">
    <property type="entry name" value="Metallo-B-lactamas"/>
</dbReference>
<sequence length="260" mass="28429">MNLRVLGCSGSIALDNRTTSFLLDEHVLVDAGTGVGDLTLDELAAIDHIVLTHSHLDHVLGIPLIADSVMQRRLAMTPFRPIQVHGLAETLDALRQHVFNNVIWPDFTRLPHEGRPILELVPFRTGDHLALAGLQIEVLPAWHTVPACGFAVDTPSGLWVFTGDTGPNPALWERLRGRPIAQLVIETAFNDDERALAEISRHLSPSMLAAELLHLDVDSDTSIAITHVKPGEMAAVTGQLAALDLPLPVFALTRGERYRF</sequence>
<evidence type="ECO:0000313" key="3">
    <source>
        <dbReference type="Proteomes" id="UP000518288"/>
    </source>
</evidence>
<dbReference type="Gene3D" id="3.60.15.10">
    <property type="entry name" value="Ribonuclease Z/Hydroxyacylglutathione hydrolase-like"/>
    <property type="match status" value="1"/>
</dbReference>
<reference evidence="2 3" key="1">
    <citation type="submission" date="2020-07" db="EMBL/GenBank/DDBJ databases">
        <title>Genomic Encyclopedia of Archaeal and Bacterial Type Strains, Phase II (KMG-II): from individual species to whole genera.</title>
        <authorList>
            <person name="Goeker M."/>
        </authorList>
    </citation>
    <scope>NUCLEOTIDE SEQUENCE [LARGE SCALE GENOMIC DNA]</scope>
    <source>
        <strain evidence="2 3">DSM 21226</strain>
    </source>
</reference>
<accession>A0A7Y9U4N7</accession>
<dbReference type="PANTHER" id="PTHR28283">
    <property type="entry name" value="3',5'-CYCLIC-NUCLEOTIDE PHOSPHODIESTERASE 1"/>
    <property type="match status" value="1"/>
</dbReference>
<dbReference type="PRINTS" id="PR00388">
    <property type="entry name" value="PDIESTERASE2"/>
</dbReference>
<dbReference type="SUPFAM" id="SSF56281">
    <property type="entry name" value="Metallo-hydrolase/oxidoreductase"/>
    <property type="match status" value="1"/>
</dbReference>
<comment type="caution">
    <text evidence="2">The sequence shown here is derived from an EMBL/GenBank/DDBJ whole genome shotgun (WGS) entry which is preliminary data.</text>
</comment>
<organism evidence="2 3">
    <name type="scientific">Sphaerotilus montanus</name>
    <dbReference type="NCBI Taxonomy" id="522889"/>
    <lineage>
        <taxon>Bacteria</taxon>
        <taxon>Pseudomonadati</taxon>
        <taxon>Pseudomonadota</taxon>
        <taxon>Betaproteobacteria</taxon>
        <taxon>Burkholderiales</taxon>
        <taxon>Sphaerotilaceae</taxon>
        <taxon>Sphaerotilus</taxon>
    </lineage>
</organism>
<dbReference type="InterPro" id="IPR036866">
    <property type="entry name" value="RibonucZ/Hydroxyglut_hydro"/>
</dbReference>
<feature type="domain" description="Metallo-beta-lactamase" evidence="1">
    <location>
        <begin position="17"/>
        <end position="207"/>
    </location>
</feature>
<dbReference type="GO" id="GO:0006198">
    <property type="term" value="P:cAMP catabolic process"/>
    <property type="evidence" value="ECO:0007669"/>
    <property type="project" value="InterPro"/>
</dbReference>
<dbReference type="EMBL" id="JACCFH010000001">
    <property type="protein sequence ID" value="NYG32143.1"/>
    <property type="molecule type" value="Genomic_DNA"/>
</dbReference>
<dbReference type="SMART" id="SM00849">
    <property type="entry name" value="Lactamase_B"/>
    <property type="match status" value="1"/>
</dbReference>
<dbReference type="Pfam" id="PF12706">
    <property type="entry name" value="Lactamase_B_2"/>
    <property type="match status" value="1"/>
</dbReference>
<dbReference type="CDD" id="cd07735">
    <property type="entry name" value="class_II_PDE_MBL-fold"/>
    <property type="match status" value="1"/>
</dbReference>
<dbReference type="PANTHER" id="PTHR28283:SF1">
    <property type="entry name" value="3',5'-CYCLIC-NUCLEOTIDE PHOSPHODIESTERASE 1"/>
    <property type="match status" value="1"/>
</dbReference>
<protein>
    <submittedName>
        <fullName evidence="2">Ribonuclease BN (tRNA processing enzyme)</fullName>
    </submittedName>
</protein>
<dbReference type="RefSeq" id="WP_179633064.1">
    <property type="nucleotide sequence ID" value="NZ_JACCFH010000001.1"/>
</dbReference>
<dbReference type="GO" id="GO:0047555">
    <property type="term" value="F:3',5'-cyclic-GMP phosphodiesterase activity"/>
    <property type="evidence" value="ECO:0007669"/>
    <property type="project" value="TreeGrafter"/>
</dbReference>
<evidence type="ECO:0000313" key="2">
    <source>
        <dbReference type="EMBL" id="NYG32143.1"/>
    </source>
</evidence>
<proteinExistence type="predicted"/>